<dbReference type="SUPFAM" id="SSF52540">
    <property type="entry name" value="P-loop containing nucleoside triphosphate hydrolases"/>
    <property type="match status" value="1"/>
</dbReference>
<name>A0A372G796_9ACTN</name>
<reference evidence="10 11" key="1">
    <citation type="submission" date="2018-08" db="EMBL/GenBank/DDBJ databases">
        <title>Actinomadura spongicola sp. nov., isolated from marine sponge Leucetta chagosensis.</title>
        <authorList>
            <person name="Li L."/>
            <person name="Lin H.W."/>
        </authorList>
    </citation>
    <scope>NUCLEOTIDE SEQUENCE [LARGE SCALE GENOMIC DNA]</scope>
    <source>
        <strain evidence="10 11">LHW52907</strain>
    </source>
</reference>
<protein>
    <submittedName>
        <fullName evidence="10">ABC transporter ATP-binding protein</fullName>
    </submittedName>
</protein>
<comment type="subcellular location">
    <subcellularLocation>
        <location evidence="1">Cell membrane</location>
        <topology evidence="1">Peripheral membrane protein</topology>
    </subcellularLocation>
</comment>
<dbReference type="CDD" id="cd03257">
    <property type="entry name" value="ABC_NikE_OppD_transporters"/>
    <property type="match status" value="1"/>
</dbReference>
<dbReference type="GO" id="GO:0005886">
    <property type="term" value="C:plasma membrane"/>
    <property type="evidence" value="ECO:0007669"/>
    <property type="project" value="UniProtKB-SubCell"/>
</dbReference>
<dbReference type="GO" id="GO:0015833">
    <property type="term" value="P:peptide transport"/>
    <property type="evidence" value="ECO:0007669"/>
    <property type="project" value="InterPro"/>
</dbReference>
<dbReference type="PANTHER" id="PTHR43297">
    <property type="entry name" value="OLIGOPEPTIDE TRANSPORT ATP-BINDING PROTEIN APPD"/>
    <property type="match status" value="1"/>
</dbReference>
<keyword evidence="3" id="KW-0813">Transport</keyword>
<dbReference type="InterPro" id="IPR027417">
    <property type="entry name" value="P-loop_NTPase"/>
</dbReference>
<dbReference type="InterPro" id="IPR003593">
    <property type="entry name" value="AAA+_ATPase"/>
</dbReference>
<evidence type="ECO:0000256" key="8">
    <source>
        <dbReference type="SAM" id="MobiDB-lite"/>
    </source>
</evidence>
<sequence>MGRHAGGLPALPDGSVLAAARPVGGDRRGDPGRGPAGRGRGRGVRSEEGPVSGAALRVSELEVRYPGGGHAVRGLDLVVAPGETFALAGESGCGKTTLARAVLGLLPPGARCSGSIRVGGVEVVGASRRTLRSMRGIDVGYVPQDPVTAFDPLRRVGHHVAQAWRAHRRTPPPGAVAGLVAEMGIPEAASRLRERPHQWSGGMLQRAAIAAAVAHRPGLVVADEPTSALDADLAGSVLATLRAASRSLLLISHDLALIAEHADRVGVLYGGRLVEVGDAAEVLAAPRHPYTAALVSSVPKPGAGLPKPLPGRPPAPAEAVAGCAFVTRCALAKERCAAEPPPTRDGVACWVVGHG</sequence>
<evidence type="ECO:0000256" key="6">
    <source>
        <dbReference type="ARBA" id="ARBA00022840"/>
    </source>
</evidence>
<dbReference type="InterPro" id="IPR013563">
    <property type="entry name" value="Oligopep_ABC_C"/>
</dbReference>
<gene>
    <name evidence="10" type="ORF">D0T12_34395</name>
</gene>
<evidence type="ECO:0000256" key="5">
    <source>
        <dbReference type="ARBA" id="ARBA00022741"/>
    </source>
</evidence>
<dbReference type="Pfam" id="PF00005">
    <property type="entry name" value="ABC_tran"/>
    <property type="match status" value="1"/>
</dbReference>
<dbReference type="GO" id="GO:0005524">
    <property type="term" value="F:ATP binding"/>
    <property type="evidence" value="ECO:0007669"/>
    <property type="project" value="UniProtKB-KW"/>
</dbReference>
<comment type="caution">
    <text evidence="10">The sequence shown here is derived from an EMBL/GenBank/DDBJ whole genome shotgun (WGS) entry which is preliminary data.</text>
</comment>
<evidence type="ECO:0000256" key="4">
    <source>
        <dbReference type="ARBA" id="ARBA00022475"/>
    </source>
</evidence>
<dbReference type="AlphaFoldDB" id="A0A372G796"/>
<dbReference type="Proteomes" id="UP000262882">
    <property type="component" value="Unassembled WGS sequence"/>
</dbReference>
<evidence type="ECO:0000313" key="11">
    <source>
        <dbReference type="Proteomes" id="UP000262882"/>
    </source>
</evidence>
<evidence type="ECO:0000313" key="10">
    <source>
        <dbReference type="EMBL" id="RFS80963.1"/>
    </source>
</evidence>
<dbReference type="PANTHER" id="PTHR43297:SF2">
    <property type="entry name" value="DIPEPTIDE TRANSPORT ATP-BINDING PROTEIN DPPD"/>
    <property type="match status" value="1"/>
</dbReference>
<keyword evidence="4" id="KW-1003">Cell membrane</keyword>
<dbReference type="Pfam" id="PF08352">
    <property type="entry name" value="oligo_HPY"/>
    <property type="match status" value="1"/>
</dbReference>
<evidence type="ECO:0000256" key="7">
    <source>
        <dbReference type="ARBA" id="ARBA00023136"/>
    </source>
</evidence>
<evidence type="ECO:0000259" key="9">
    <source>
        <dbReference type="PROSITE" id="PS50893"/>
    </source>
</evidence>
<dbReference type="InterPro" id="IPR050388">
    <property type="entry name" value="ABC_Ni/Peptide_Import"/>
</dbReference>
<keyword evidence="7" id="KW-0472">Membrane</keyword>
<comment type="similarity">
    <text evidence="2">Belongs to the ABC transporter superfamily.</text>
</comment>
<dbReference type="GO" id="GO:0016887">
    <property type="term" value="F:ATP hydrolysis activity"/>
    <property type="evidence" value="ECO:0007669"/>
    <property type="project" value="InterPro"/>
</dbReference>
<dbReference type="EMBL" id="QVNQ01000020">
    <property type="protein sequence ID" value="RFS80963.1"/>
    <property type="molecule type" value="Genomic_DNA"/>
</dbReference>
<dbReference type="Gene3D" id="3.40.50.300">
    <property type="entry name" value="P-loop containing nucleotide triphosphate hydrolases"/>
    <property type="match status" value="1"/>
</dbReference>
<feature type="domain" description="ABC transporter" evidence="9">
    <location>
        <begin position="56"/>
        <end position="295"/>
    </location>
</feature>
<proteinExistence type="inferred from homology"/>
<dbReference type="NCBIfam" id="TIGR01727">
    <property type="entry name" value="oligo_HPY"/>
    <property type="match status" value="1"/>
</dbReference>
<dbReference type="PROSITE" id="PS50893">
    <property type="entry name" value="ABC_TRANSPORTER_2"/>
    <property type="match status" value="1"/>
</dbReference>
<keyword evidence="6 10" id="KW-0067">ATP-binding</keyword>
<keyword evidence="11" id="KW-1185">Reference proteome</keyword>
<accession>A0A372G796</accession>
<feature type="region of interest" description="Disordered" evidence="8">
    <location>
        <begin position="1"/>
        <end position="51"/>
    </location>
</feature>
<evidence type="ECO:0000256" key="2">
    <source>
        <dbReference type="ARBA" id="ARBA00005417"/>
    </source>
</evidence>
<evidence type="ECO:0000256" key="1">
    <source>
        <dbReference type="ARBA" id="ARBA00004202"/>
    </source>
</evidence>
<dbReference type="InterPro" id="IPR003439">
    <property type="entry name" value="ABC_transporter-like_ATP-bd"/>
</dbReference>
<dbReference type="SMART" id="SM00382">
    <property type="entry name" value="AAA"/>
    <property type="match status" value="1"/>
</dbReference>
<organism evidence="10 11">
    <name type="scientific">Actinomadura spongiicola</name>
    <dbReference type="NCBI Taxonomy" id="2303421"/>
    <lineage>
        <taxon>Bacteria</taxon>
        <taxon>Bacillati</taxon>
        <taxon>Actinomycetota</taxon>
        <taxon>Actinomycetes</taxon>
        <taxon>Streptosporangiales</taxon>
        <taxon>Thermomonosporaceae</taxon>
        <taxon>Actinomadura</taxon>
    </lineage>
</organism>
<keyword evidence="5" id="KW-0547">Nucleotide-binding</keyword>
<evidence type="ECO:0000256" key="3">
    <source>
        <dbReference type="ARBA" id="ARBA00022448"/>
    </source>
</evidence>